<protein>
    <submittedName>
        <fullName evidence="2">Uncharacterized protein</fullName>
    </submittedName>
</protein>
<comment type="caution">
    <text evidence="2">The sequence shown here is derived from an EMBL/GenBank/DDBJ whole genome shotgun (WGS) entry which is preliminary data.</text>
</comment>
<feature type="region of interest" description="Disordered" evidence="1">
    <location>
        <begin position="1"/>
        <end position="79"/>
    </location>
</feature>
<sequence>MGRGAPSPSAPPNGSATVPPQPTHGPTRTGQQQPAEQRPTAGGTDARGTGARPETPSETTTRLRPLSVQASAPARPTRR</sequence>
<gene>
    <name evidence="2" type="ORF">ACFP2V_26685</name>
</gene>
<organism evidence="2 3">
    <name type="scientific">Streptomyces incanus</name>
    <dbReference type="NCBI Taxonomy" id="887453"/>
    <lineage>
        <taxon>Bacteria</taxon>
        <taxon>Bacillati</taxon>
        <taxon>Actinomycetota</taxon>
        <taxon>Actinomycetes</taxon>
        <taxon>Kitasatosporales</taxon>
        <taxon>Streptomycetaceae</taxon>
        <taxon>Streptomyces</taxon>
    </lineage>
</organism>
<keyword evidence="3" id="KW-1185">Reference proteome</keyword>
<evidence type="ECO:0000256" key="1">
    <source>
        <dbReference type="SAM" id="MobiDB-lite"/>
    </source>
</evidence>
<reference evidence="3" key="1">
    <citation type="journal article" date="2019" name="Int. J. Syst. Evol. Microbiol.">
        <title>The Global Catalogue of Microorganisms (GCM) 10K type strain sequencing project: providing services to taxonomists for standard genome sequencing and annotation.</title>
        <authorList>
            <consortium name="The Broad Institute Genomics Platform"/>
            <consortium name="The Broad Institute Genome Sequencing Center for Infectious Disease"/>
            <person name="Wu L."/>
            <person name="Ma J."/>
        </authorList>
    </citation>
    <scope>NUCLEOTIDE SEQUENCE [LARGE SCALE GENOMIC DNA]</scope>
    <source>
        <strain evidence="3">JCM 13852</strain>
    </source>
</reference>
<evidence type="ECO:0000313" key="3">
    <source>
        <dbReference type="Proteomes" id="UP001596183"/>
    </source>
</evidence>
<accession>A0ABW0XSI1</accession>
<proteinExistence type="predicted"/>
<dbReference type="EMBL" id="JBHSPC010000088">
    <property type="protein sequence ID" value="MFC5673560.1"/>
    <property type="molecule type" value="Genomic_DNA"/>
</dbReference>
<name>A0ABW0XSI1_9ACTN</name>
<feature type="compositionally biased region" description="Low complexity" evidence="1">
    <location>
        <begin position="38"/>
        <end position="53"/>
    </location>
</feature>
<dbReference type="Proteomes" id="UP001596183">
    <property type="component" value="Unassembled WGS sequence"/>
</dbReference>
<feature type="compositionally biased region" description="Low complexity" evidence="1">
    <location>
        <begin position="1"/>
        <end position="16"/>
    </location>
</feature>
<feature type="compositionally biased region" description="Polar residues" evidence="1">
    <location>
        <begin position="24"/>
        <end position="35"/>
    </location>
</feature>
<feature type="non-terminal residue" evidence="2">
    <location>
        <position position="79"/>
    </location>
</feature>
<evidence type="ECO:0000313" key="2">
    <source>
        <dbReference type="EMBL" id="MFC5673560.1"/>
    </source>
</evidence>